<evidence type="ECO:0000313" key="1">
    <source>
        <dbReference type="EMBL" id="KXA19574.1"/>
    </source>
</evidence>
<reference evidence="2" key="1">
    <citation type="submission" date="2016-01" db="EMBL/GenBank/DDBJ databases">
        <authorList>
            <person name="Mitreva M."/>
            <person name="Pepin K.H."/>
            <person name="Mihindukulasuriya K.A."/>
            <person name="Fulton R."/>
            <person name="Fronick C."/>
            <person name="O'Laughlin M."/>
            <person name="Miner T."/>
            <person name="Herter B."/>
            <person name="Rosa B.A."/>
            <person name="Cordes M."/>
            <person name="Tomlinson C."/>
            <person name="Wollam A."/>
            <person name="Palsikar V.B."/>
            <person name="Mardis E.R."/>
            <person name="Wilson R.K."/>
        </authorList>
    </citation>
    <scope>NUCLEOTIDE SEQUENCE [LARGE SCALE GENOMIC DNA]</scope>
    <source>
        <strain evidence="2">MJR7757B</strain>
    </source>
</reference>
<organism evidence="1 2">
    <name type="scientific">Fusobacterium nucleatum</name>
    <dbReference type="NCBI Taxonomy" id="851"/>
    <lineage>
        <taxon>Bacteria</taxon>
        <taxon>Fusobacteriati</taxon>
        <taxon>Fusobacteriota</taxon>
        <taxon>Fusobacteriia</taxon>
        <taxon>Fusobacteriales</taxon>
        <taxon>Fusobacteriaceae</taxon>
        <taxon>Fusobacterium</taxon>
    </lineage>
</organism>
<dbReference type="PATRIC" id="fig|851.8.peg.1411"/>
<keyword evidence="2" id="KW-1185">Reference proteome</keyword>
<accession>A0A133NTG1</accession>
<sequence length="51" mass="6086">MLAKFFNDEKLTFATNSANLPTSWLQARRDLFGSFPSIFHLKFRMQFTCFY</sequence>
<dbReference type="EMBL" id="LRPY01000142">
    <property type="protein sequence ID" value="KXA19574.1"/>
    <property type="molecule type" value="Genomic_DNA"/>
</dbReference>
<dbReference type="Proteomes" id="UP000070401">
    <property type="component" value="Unassembled WGS sequence"/>
</dbReference>
<comment type="caution">
    <text evidence="1">The sequence shown here is derived from an EMBL/GenBank/DDBJ whole genome shotgun (WGS) entry which is preliminary data.</text>
</comment>
<proteinExistence type="predicted"/>
<protein>
    <recommendedName>
        <fullName evidence="3">PIN family toxin-antitoxin system</fullName>
    </recommendedName>
</protein>
<dbReference type="AlphaFoldDB" id="A0A133NTG1"/>
<gene>
    <name evidence="1" type="ORF">HMPREF3221_01402</name>
</gene>
<evidence type="ECO:0000313" key="2">
    <source>
        <dbReference type="Proteomes" id="UP000070401"/>
    </source>
</evidence>
<evidence type="ECO:0008006" key="3">
    <source>
        <dbReference type="Google" id="ProtNLM"/>
    </source>
</evidence>
<name>A0A133NTG1_FUSNU</name>